<evidence type="ECO:0000256" key="3">
    <source>
        <dbReference type="ARBA" id="ARBA00022723"/>
    </source>
</evidence>
<dbReference type="PROSITE" id="PS00028">
    <property type="entry name" value="ZINC_FINGER_C2H2_1"/>
    <property type="match status" value="1"/>
</dbReference>
<dbReference type="SUPFAM" id="SSF54001">
    <property type="entry name" value="Cysteine proteinases"/>
    <property type="match status" value="1"/>
</dbReference>
<dbReference type="OrthoDB" id="65596at2759"/>
<reference evidence="12 13" key="1">
    <citation type="journal article" date="2018" name="Mol. Biol. Evol.">
        <title>Broad Genomic Sampling Reveals a Smut Pathogenic Ancestry of the Fungal Clade Ustilaginomycotina.</title>
        <authorList>
            <person name="Kijpornyongpan T."/>
            <person name="Mondo S.J."/>
            <person name="Barry K."/>
            <person name="Sandor L."/>
            <person name="Lee J."/>
            <person name="Lipzen A."/>
            <person name="Pangilinan J."/>
            <person name="LaButti K."/>
            <person name="Hainaut M."/>
            <person name="Henrissat B."/>
            <person name="Grigoriev I.V."/>
            <person name="Spatafora J.W."/>
            <person name="Aime M.C."/>
        </authorList>
    </citation>
    <scope>NUCLEOTIDE SEQUENCE [LARGE SCALE GENOMIC DNA]</scope>
    <source>
        <strain evidence="12 13">MCA 5214</strain>
    </source>
</reference>
<dbReference type="PANTHER" id="PTHR13312">
    <property type="entry name" value="HIV-INDUCED PROTEIN-7-LIKE PROTEASE"/>
    <property type="match status" value="1"/>
</dbReference>
<dbReference type="CDD" id="cd22745">
    <property type="entry name" value="OTU_OTU1"/>
    <property type="match status" value="1"/>
</dbReference>
<feature type="compositionally biased region" description="Low complexity" evidence="10">
    <location>
        <begin position="151"/>
        <end position="184"/>
    </location>
</feature>
<keyword evidence="2" id="KW-0645">Protease</keyword>
<organism evidence="12 13">
    <name type="scientific">Jaminaea rosea</name>
    <dbReference type="NCBI Taxonomy" id="1569628"/>
    <lineage>
        <taxon>Eukaryota</taxon>
        <taxon>Fungi</taxon>
        <taxon>Dikarya</taxon>
        <taxon>Basidiomycota</taxon>
        <taxon>Ustilaginomycotina</taxon>
        <taxon>Exobasidiomycetes</taxon>
        <taxon>Microstromatales</taxon>
        <taxon>Microstromatales incertae sedis</taxon>
        <taxon>Jaminaea</taxon>
    </lineage>
</organism>
<dbReference type="EMBL" id="KZ819673">
    <property type="protein sequence ID" value="PWN25960.1"/>
    <property type="molecule type" value="Genomic_DNA"/>
</dbReference>
<keyword evidence="13" id="KW-1185">Reference proteome</keyword>
<evidence type="ECO:0000256" key="7">
    <source>
        <dbReference type="ARBA" id="ARBA00022807"/>
    </source>
</evidence>
<evidence type="ECO:0000256" key="6">
    <source>
        <dbReference type="ARBA" id="ARBA00022801"/>
    </source>
</evidence>
<evidence type="ECO:0000313" key="13">
    <source>
        <dbReference type="Proteomes" id="UP000245884"/>
    </source>
</evidence>
<dbReference type="EC" id="3.4.19.12" evidence="9"/>
<dbReference type="GO" id="GO:0005634">
    <property type="term" value="C:nucleus"/>
    <property type="evidence" value="ECO:0007669"/>
    <property type="project" value="TreeGrafter"/>
</dbReference>
<dbReference type="Pfam" id="PF21403">
    <property type="entry name" value="OTU1_UBXL"/>
    <property type="match status" value="1"/>
</dbReference>
<feature type="domain" description="OTU" evidence="11">
    <location>
        <begin position="201"/>
        <end position="327"/>
    </location>
</feature>
<dbReference type="InterPro" id="IPR003323">
    <property type="entry name" value="OTU_dom"/>
</dbReference>
<dbReference type="PANTHER" id="PTHR13312:SF0">
    <property type="entry name" value="UBIQUITIN THIOESTERASE OTU1"/>
    <property type="match status" value="1"/>
</dbReference>
<evidence type="ECO:0000256" key="2">
    <source>
        <dbReference type="ARBA" id="ARBA00022670"/>
    </source>
</evidence>
<comment type="function">
    <text evidence="9">Hydrolase that can remove conjugated ubiquitin from proteins and may therefore play an important regulatory role at the level of protein turnover by preventing degradation.</text>
</comment>
<protein>
    <recommendedName>
        <fullName evidence="9">Ubiquitin thioesterase OTU</fullName>
        <ecNumber evidence="9">3.4.19.12</ecNumber>
    </recommendedName>
</protein>
<evidence type="ECO:0000256" key="10">
    <source>
        <dbReference type="SAM" id="MobiDB-lite"/>
    </source>
</evidence>
<dbReference type="GO" id="GO:0030968">
    <property type="term" value="P:endoplasmic reticulum unfolded protein response"/>
    <property type="evidence" value="ECO:0007669"/>
    <property type="project" value="TreeGrafter"/>
</dbReference>
<dbReference type="STRING" id="1569628.A0A316UL40"/>
<dbReference type="RefSeq" id="XP_025360572.1">
    <property type="nucleotide sequence ID" value="XM_025506673.1"/>
</dbReference>
<dbReference type="Gene3D" id="3.10.20.90">
    <property type="entry name" value="Phosphatidylinositol 3-kinase Catalytic Subunit, Chain A, domain 1"/>
    <property type="match status" value="1"/>
</dbReference>
<keyword evidence="6 9" id="KW-0378">Hydrolase</keyword>
<dbReference type="InterPro" id="IPR038765">
    <property type="entry name" value="Papain-like_cys_pep_sf"/>
</dbReference>
<evidence type="ECO:0000313" key="12">
    <source>
        <dbReference type="EMBL" id="PWN25960.1"/>
    </source>
</evidence>
<evidence type="ECO:0000256" key="4">
    <source>
        <dbReference type="ARBA" id="ARBA00022771"/>
    </source>
</evidence>
<dbReference type="InterPro" id="IPR048857">
    <property type="entry name" value="OTU1_Ubl"/>
</dbReference>
<proteinExistence type="predicted"/>
<dbReference type="GeneID" id="37028496"/>
<dbReference type="InterPro" id="IPR013087">
    <property type="entry name" value="Znf_C2H2_type"/>
</dbReference>
<keyword evidence="8" id="KW-0862">Zinc</keyword>
<gene>
    <name evidence="12" type="ORF">BDZ90DRAFT_233557</name>
</gene>
<keyword evidence="3" id="KW-0479">Metal-binding</keyword>
<dbReference type="GO" id="GO:0004843">
    <property type="term" value="F:cysteine-type deubiquitinase activity"/>
    <property type="evidence" value="ECO:0007669"/>
    <property type="project" value="UniProtKB-UniRule"/>
</dbReference>
<evidence type="ECO:0000256" key="8">
    <source>
        <dbReference type="ARBA" id="ARBA00022833"/>
    </source>
</evidence>
<name>A0A316UL40_9BASI</name>
<evidence type="ECO:0000256" key="9">
    <source>
        <dbReference type="RuleBase" id="RU367104"/>
    </source>
</evidence>
<evidence type="ECO:0000256" key="1">
    <source>
        <dbReference type="ARBA" id="ARBA00000707"/>
    </source>
</evidence>
<dbReference type="InterPro" id="IPR057766">
    <property type="entry name" value="Znf-C2H2_OTU1-like_C"/>
</dbReference>
<feature type="compositionally biased region" description="Low complexity" evidence="10">
    <location>
        <begin position="93"/>
        <end position="114"/>
    </location>
</feature>
<dbReference type="GO" id="GO:0016579">
    <property type="term" value="P:protein deubiquitination"/>
    <property type="evidence" value="ECO:0007669"/>
    <property type="project" value="TreeGrafter"/>
</dbReference>
<comment type="subcellular location">
    <subcellularLocation>
        <location evidence="9">Cytoplasm</location>
    </subcellularLocation>
</comment>
<accession>A0A316UL40</accession>
<keyword evidence="7 9" id="KW-0788">Thiol protease</keyword>
<dbReference type="PROSITE" id="PS50802">
    <property type="entry name" value="OTU"/>
    <property type="match status" value="1"/>
</dbReference>
<keyword evidence="4" id="KW-0863">Zinc-finger</keyword>
<dbReference type="Proteomes" id="UP000245884">
    <property type="component" value="Unassembled WGS sequence"/>
</dbReference>
<dbReference type="Gene3D" id="3.90.70.80">
    <property type="match status" value="1"/>
</dbReference>
<comment type="catalytic activity">
    <reaction evidence="1 9">
        <text>Thiol-dependent hydrolysis of ester, thioester, amide, peptide and isopeptide bonds formed by the C-terminal Gly of ubiquitin (a 76-residue protein attached to proteins as an intracellular targeting signal).</text>
        <dbReference type="EC" id="3.4.19.12"/>
    </reaction>
</comment>
<keyword evidence="5 9" id="KW-0833">Ubl conjugation pathway</keyword>
<dbReference type="AlphaFoldDB" id="A0A316UL40"/>
<sequence length="410" mass="43454">MIRIRHPQGASSFQIDDTTAWHQLESFLSGLVKVEDYELRTGYPPKPIDTSSLTPSSLLSQPPLSIKRGDQLILAPKALPNGGVAPSSRPNQFSPLAFASSSSSKSQPSNVPSFNTSSATAVRGAPPQHRAGSGTDGVGGMSRSQQVAMRACAESSAAAASASSPGSNSQPKTSAGSAAGSKGSVQDGEVYVRLPSTGEHLTLKVVPDDNSCLFHAIAVLFHQKTGLDVCKGLRQVVSQGILANPEDYPEVVLGMPPHEYARKISEEKTWGGAIELSLLSNHFNTELVSLDVSTGVTYRFGESASPPHSQIGYLIHSGIHYDSLVLLPAEVEPSPGQVPLDFARTLFSRDEQQPLDAAAKEMVAKLKARHYHTDTATFDLRCGTCGSALVGEKGASRHAMETGHTDFREA</sequence>
<dbReference type="GO" id="GO:0005829">
    <property type="term" value="C:cytosol"/>
    <property type="evidence" value="ECO:0007669"/>
    <property type="project" value="TreeGrafter"/>
</dbReference>
<dbReference type="Pfam" id="PF24560">
    <property type="entry name" value="zf-C2H2_OTU1_C"/>
    <property type="match status" value="1"/>
</dbReference>
<feature type="region of interest" description="Disordered" evidence="10">
    <location>
        <begin position="77"/>
        <end position="185"/>
    </location>
</feature>
<evidence type="ECO:0000256" key="5">
    <source>
        <dbReference type="ARBA" id="ARBA00022786"/>
    </source>
</evidence>
<dbReference type="GO" id="GO:0036503">
    <property type="term" value="P:ERAD pathway"/>
    <property type="evidence" value="ECO:0007669"/>
    <property type="project" value="TreeGrafter"/>
</dbReference>
<keyword evidence="9" id="KW-0963">Cytoplasm</keyword>
<evidence type="ECO:0000259" key="11">
    <source>
        <dbReference type="PROSITE" id="PS50802"/>
    </source>
</evidence>